<dbReference type="SUPFAM" id="SSF53850">
    <property type="entry name" value="Periplasmic binding protein-like II"/>
    <property type="match status" value="1"/>
</dbReference>
<accession>A0A3D9IUT5</accession>
<evidence type="ECO:0000256" key="2">
    <source>
        <dbReference type="ARBA" id="ARBA00022448"/>
    </source>
</evidence>
<dbReference type="GO" id="GO:0042956">
    <property type="term" value="P:maltodextrin transmembrane transport"/>
    <property type="evidence" value="ECO:0007669"/>
    <property type="project" value="TreeGrafter"/>
</dbReference>
<evidence type="ECO:0000313" key="5">
    <source>
        <dbReference type="Proteomes" id="UP000256869"/>
    </source>
</evidence>
<keyword evidence="4" id="KW-0762">Sugar transport</keyword>
<reference evidence="4 5" key="1">
    <citation type="submission" date="2018-07" db="EMBL/GenBank/DDBJ databases">
        <title>Genomic Encyclopedia of Type Strains, Phase III (KMG-III): the genomes of soil and plant-associated and newly described type strains.</title>
        <authorList>
            <person name="Whitman W."/>
        </authorList>
    </citation>
    <scope>NUCLEOTIDE SEQUENCE [LARGE SCALE GENOMIC DNA]</scope>
    <source>
        <strain evidence="4 5">CECT 8236</strain>
    </source>
</reference>
<dbReference type="InterPro" id="IPR006059">
    <property type="entry name" value="SBP"/>
</dbReference>
<evidence type="ECO:0000256" key="3">
    <source>
        <dbReference type="ARBA" id="ARBA00022729"/>
    </source>
</evidence>
<dbReference type="EMBL" id="QRDY01000001">
    <property type="protein sequence ID" value="RED65538.1"/>
    <property type="molecule type" value="Genomic_DNA"/>
</dbReference>
<keyword evidence="3" id="KW-0732">Signal</keyword>
<sequence length="435" mass="48136">MAKRREEGNIRSGKLPNIVVIGLLLTLIPTSCGSSESIIGGSSVEQIKMTGAQEDIIVWHTYSDVETWTFEQEVIPAFEKEYPDINVVSVRRPYENIKGALISETTSGSGPDVVRLDMAWLAEFSNLGLVDPIDGYPEFTRISKKIHQTALGSGKYDGRYYGLPLNMNTKAAIYSRKLLEQAGVSNPPSTMDELVELSERTGWPLGVNGINTWSLLPYFSGLGGRLTNDDYSKSIGYLDSAESVKAVTTLKRLLDKGLIDDDVLDGKLDRWLGVQDGKLLMIDEGPWYYSILSHVSGFDNSRLLEDTVLAPFPHNAGQKGAIIGGENLVLMKSSGHKQAAWTLMKWMADVQAQRLMFKTGLLPTNVDAGSSEESLSPTIRPYVDSLDASFLRPPVANWAKIDKEFNEAFERMLYGRVPIELGLHRLAAQVEEWLS</sequence>
<gene>
    <name evidence="4" type="ORF">DFP95_10126</name>
</gene>
<dbReference type="Pfam" id="PF13416">
    <property type="entry name" value="SBP_bac_8"/>
    <property type="match status" value="1"/>
</dbReference>
<dbReference type="RefSeq" id="WP_115990474.1">
    <property type="nucleotide sequence ID" value="NZ_QRDY01000001.1"/>
</dbReference>
<dbReference type="OrthoDB" id="9795467at2"/>
<dbReference type="Gene3D" id="3.40.190.10">
    <property type="entry name" value="Periplasmic binding protein-like II"/>
    <property type="match status" value="2"/>
</dbReference>
<dbReference type="PANTHER" id="PTHR30061">
    <property type="entry name" value="MALTOSE-BINDING PERIPLASMIC PROTEIN"/>
    <property type="match status" value="1"/>
</dbReference>
<dbReference type="AlphaFoldDB" id="A0A3D9IUT5"/>
<dbReference type="GO" id="GO:0055052">
    <property type="term" value="C:ATP-binding cassette (ABC) transporter complex, substrate-binding subunit-containing"/>
    <property type="evidence" value="ECO:0007669"/>
    <property type="project" value="TreeGrafter"/>
</dbReference>
<comment type="similarity">
    <text evidence="1">Belongs to the bacterial solute-binding protein 1 family.</text>
</comment>
<organism evidence="4 5">
    <name type="scientific">Cohnella lupini</name>
    <dbReference type="NCBI Taxonomy" id="1294267"/>
    <lineage>
        <taxon>Bacteria</taxon>
        <taxon>Bacillati</taxon>
        <taxon>Bacillota</taxon>
        <taxon>Bacilli</taxon>
        <taxon>Bacillales</taxon>
        <taxon>Paenibacillaceae</taxon>
        <taxon>Cohnella</taxon>
    </lineage>
</organism>
<dbReference type="GO" id="GO:0015768">
    <property type="term" value="P:maltose transport"/>
    <property type="evidence" value="ECO:0007669"/>
    <property type="project" value="TreeGrafter"/>
</dbReference>
<dbReference type="PANTHER" id="PTHR30061:SF50">
    <property type="entry name" value="MALTOSE_MALTODEXTRIN-BINDING PERIPLASMIC PROTEIN"/>
    <property type="match status" value="1"/>
</dbReference>
<keyword evidence="2" id="KW-0813">Transport</keyword>
<name>A0A3D9IUT5_9BACL</name>
<proteinExistence type="inferred from homology"/>
<evidence type="ECO:0000256" key="1">
    <source>
        <dbReference type="ARBA" id="ARBA00008520"/>
    </source>
</evidence>
<dbReference type="Proteomes" id="UP000256869">
    <property type="component" value="Unassembled WGS sequence"/>
</dbReference>
<comment type="caution">
    <text evidence="4">The sequence shown here is derived from an EMBL/GenBank/DDBJ whole genome shotgun (WGS) entry which is preliminary data.</text>
</comment>
<protein>
    <submittedName>
        <fullName evidence="4">Multiple sugar transport system substrate-binding protein</fullName>
    </submittedName>
</protein>
<dbReference type="GO" id="GO:1901982">
    <property type="term" value="F:maltose binding"/>
    <property type="evidence" value="ECO:0007669"/>
    <property type="project" value="TreeGrafter"/>
</dbReference>
<evidence type="ECO:0000313" key="4">
    <source>
        <dbReference type="EMBL" id="RED65538.1"/>
    </source>
</evidence>
<keyword evidence="5" id="KW-1185">Reference proteome</keyword>